<dbReference type="EMBL" id="CM047897">
    <property type="protein sequence ID" value="KAJ0113503.1"/>
    <property type="molecule type" value="Genomic_DNA"/>
</dbReference>
<evidence type="ECO:0000313" key="1">
    <source>
        <dbReference type="EMBL" id="KAJ0113503.1"/>
    </source>
</evidence>
<sequence>MCMAASFRNGQLINHEVPPYTHDSLEPSPGTLASLSLSSHCGEAMDLINKFLNITVPFVALVTLPFFLPPYFLFKFLLSTIGNIFSEDVAGKVVLITGASSGIGEHLAYEYARKGACLALIARRELRLREVASQAELIGSPTAIVIPGDVTKVEDCKHFVEATVKHFGRLDHLVTNAGVAPVCMFEDYPDITRAAPAMDINFWGSAYSAYFAIPHLKQSKGKIIAIASAAGWLPVPRMTFYSVGNPLIRILSLNSYY</sequence>
<keyword evidence="2" id="KW-1185">Reference proteome</keyword>
<comment type="caution">
    <text evidence="1">The sequence shown here is derived from an EMBL/GenBank/DDBJ whole genome shotgun (WGS) entry which is preliminary data.</text>
</comment>
<protein>
    <submittedName>
        <fullName evidence="1">Uncharacterized protein</fullName>
    </submittedName>
</protein>
<proteinExistence type="predicted"/>
<name>A0ACC1CCX2_9ROSI</name>
<organism evidence="1 2">
    <name type="scientific">Pistacia atlantica</name>
    <dbReference type="NCBI Taxonomy" id="434234"/>
    <lineage>
        <taxon>Eukaryota</taxon>
        <taxon>Viridiplantae</taxon>
        <taxon>Streptophyta</taxon>
        <taxon>Embryophyta</taxon>
        <taxon>Tracheophyta</taxon>
        <taxon>Spermatophyta</taxon>
        <taxon>Magnoliopsida</taxon>
        <taxon>eudicotyledons</taxon>
        <taxon>Gunneridae</taxon>
        <taxon>Pentapetalae</taxon>
        <taxon>rosids</taxon>
        <taxon>malvids</taxon>
        <taxon>Sapindales</taxon>
        <taxon>Anacardiaceae</taxon>
        <taxon>Pistacia</taxon>
    </lineage>
</organism>
<evidence type="ECO:0000313" key="2">
    <source>
        <dbReference type="Proteomes" id="UP001164250"/>
    </source>
</evidence>
<dbReference type="Proteomes" id="UP001164250">
    <property type="component" value="Chromosome 1"/>
</dbReference>
<reference evidence="2" key="1">
    <citation type="journal article" date="2023" name="G3 (Bethesda)">
        <title>Genome assembly and association tests identify interacting loci associated with vigor, precocity, and sex in interspecific pistachio rootstocks.</title>
        <authorList>
            <person name="Palmer W."/>
            <person name="Jacygrad E."/>
            <person name="Sagayaradj S."/>
            <person name="Cavanaugh K."/>
            <person name="Han R."/>
            <person name="Bertier L."/>
            <person name="Beede B."/>
            <person name="Kafkas S."/>
            <person name="Golino D."/>
            <person name="Preece J."/>
            <person name="Michelmore R."/>
        </authorList>
    </citation>
    <scope>NUCLEOTIDE SEQUENCE [LARGE SCALE GENOMIC DNA]</scope>
</reference>
<gene>
    <name evidence="1" type="ORF">Patl1_01258</name>
</gene>
<accession>A0ACC1CCX2</accession>